<dbReference type="PROSITE" id="PS51379">
    <property type="entry name" value="4FE4S_FER_2"/>
    <property type="match status" value="3"/>
</dbReference>
<dbReference type="PRINTS" id="PR00469">
    <property type="entry name" value="PNDRDTASEII"/>
</dbReference>
<dbReference type="InterPro" id="IPR036188">
    <property type="entry name" value="FAD/NAD-bd_sf"/>
</dbReference>
<keyword evidence="2" id="KW-0004">4Fe-4S</keyword>
<comment type="caution">
    <text evidence="9">The sequence shown here is derived from an EMBL/GenBank/DDBJ whole genome shotgun (WGS) entry which is preliminary data.</text>
</comment>
<dbReference type="PANTHER" id="PTHR42859">
    <property type="entry name" value="OXIDOREDUCTASE"/>
    <property type="match status" value="1"/>
</dbReference>
<feature type="domain" description="4Fe-4S ferredoxin-type" evidence="8">
    <location>
        <begin position="732"/>
        <end position="764"/>
    </location>
</feature>
<dbReference type="Gene3D" id="3.30.70.20">
    <property type="match status" value="2"/>
</dbReference>
<dbReference type="SUPFAM" id="SSF54862">
    <property type="entry name" value="4Fe-4S ferredoxins"/>
    <property type="match status" value="1"/>
</dbReference>
<feature type="domain" description="Cyclic nucleotide-binding" evidence="7">
    <location>
        <begin position="555"/>
        <end position="666"/>
    </location>
</feature>
<evidence type="ECO:0000313" key="10">
    <source>
        <dbReference type="Proteomes" id="UP001557484"/>
    </source>
</evidence>
<dbReference type="InterPro" id="IPR014710">
    <property type="entry name" value="RmlC-like_jellyroll"/>
</dbReference>
<organism evidence="9 10">
    <name type="scientific">Zhongshania arctica</name>
    <dbReference type="NCBI Taxonomy" id="3238302"/>
    <lineage>
        <taxon>Bacteria</taxon>
        <taxon>Pseudomonadati</taxon>
        <taxon>Pseudomonadota</taxon>
        <taxon>Gammaproteobacteria</taxon>
        <taxon>Cellvibrionales</taxon>
        <taxon>Spongiibacteraceae</taxon>
        <taxon>Zhongshania</taxon>
    </lineage>
</organism>
<evidence type="ECO:0000259" key="8">
    <source>
        <dbReference type="PROSITE" id="PS51379"/>
    </source>
</evidence>
<keyword evidence="6" id="KW-0411">Iron-sulfur</keyword>
<dbReference type="InterPro" id="IPR050294">
    <property type="entry name" value="RnfB_subfamily"/>
</dbReference>
<keyword evidence="10" id="KW-1185">Reference proteome</keyword>
<evidence type="ECO:0000256" key="3">
    <source>
        <dbReference type="ARBA" id="ARBA00022723"/>
    </source>
</evidence>
<evidence type="ECO:0000259" key="7">
    <source>
        <dbReference type="PROSITE" id="PS50042"/>
    </source>
</evidence>
<dbReference type="SMART" id="SM00100">
    <property type="entry name" value="cNMP"/>
    <property type="match status" value="2"/>
</dbReference>
<evidence type="ECO:0000256" key="5">
    <source>
        <dbReference type="ARBA" id="ARBA00023004"/>
    </source>
</evidence>
<keyword evidence="4" id="KW-0249">Electron transport</keyword>
<dbReference type="SUPFAM" id="SSF51905">
    <property type="entry name" value="FAD/NAD(P)-binding domain"/>
    <property type="match status" value="2"/>
</dbReference>
<evidence type="ECO:0000256" key="6">
    <source>
        <dbReference type="ARBA" id="ARBA00023014"/>
    </source>
</evidence>
<evidence type="ECO:0000256" key="1">
    <source>
        <dbReference type="ARBA" id="ARBA00022448"/>
    </source>
</evidence>
<dbReference type="InterPro" id="IPR017900">
    <property type="entry name" value="4Fe4S_Fe_S_CS"/>
</dbReference>
<keyword evidence="3" id="KW-0479">Metal-binding</keyword>
<sequence>MIEHFDIAIIGAGPAGLSAAAKAAEYDLDIRAANAEHQPTHILIEGSPLHANTIQRYQKGKHVMDEPGYLDLRSPLEFTASKREQILSSWEQGISDTGINFRADCEVTQISKSGERFEICCGDGNTISANNVVLAIGTQGNPRRLGIDGDNTHFVQYQLDDPDDYHNEDIIVVGAGDAAIENALALAKHNRVIIVNRKSEFTRAKQGNLDNVLEAINDRNMDFSCRYDASVKSLSIPEPGAAGTVILNTARGDETLPCHRIIARLGSIPPRKFVESCGISLPNEDPEAIPELDGQYQSNVKGLYIIGALAGYPLIKQGMNQGFDVIEYIKGNPVKPVDHPLLALKFALLPYVADVDDILALYQQRVPMFSRMNALAFRELIMESDISYCVADDEQLSNLQRQGIEVSQQRLSDVESARSADIQRRKSAGLATKQLGPISQPIITKVAKSGDFIYRHNDYSNSFFTIIEGQVTLSSAEGSDTILGAGQFFGEMSLLSGRPRIGNAVASNDTILIETPRRTMAKLMAANDEVAKGIETVFLQRTLQQFFTPQGSYTELRDIAKSVSTSNFNTGKHIYKEGDGGEHLYLIRSGTIALSRLENGREIAIGQLHSGQIFGQMALMGDATRRESAYAAVRSEIIEIGRHAFLALLKKSPESIAKLQTETSKQLKSTAEMAALPEQASLMSFLLAQGTGEGTNVLLIDENLCVGCDNCETACAETHKGISRLDRKAGVRFANINLPIACRHCEQPHCMKECPPNAIHRESSGEVYINDTCIGCGNCETNCPYNVIKLSYQLPEKPPFLSWLFGGAGPGPGEDKNATPSNAAKEIGKKAVKCDACVDRPAGPACVQYCPTGAAQRMGPADFINVLNLR</sequence>
<dbReference type="Gene3D" id="3.50.50.60">
    <property type="entry name" value="FAD/NAD(P)-binding domain"/>
    <property type="match status" value="2"/>
</dbReference>
<proteinExistence type="predicted"/>
<dbReference type="InterPro" id="IPR017896">
    <property type="entry name" value="4Fe4S_Fe-S-bd"/>
</dbReference>
<keyword evidence="5" id="KW-0408">Iron</keyword>
<dbReference type="CDD" id="cd16367">
    <property type="entry name" value="DMSOR_beta_like"/>
    <property type="match status" value="1"/>
</dbReference>
<dbReference type="Pfam" id="PF13738">
    <property type="entry name" value="Pyr_redox_3"/>
    <property type="match status" value="1"/>
</dbReference>
<dbReference type="PRINTS" id="PR00368">
    <property type="entry name" value="FADPNR"/>
</dbReference>
<dbReference type="Proteomes" id="UP001557484">
    <property type="component" value="Unassembled WGS sequence"/>
</dbReference>
<dbReference type="InterPro" id="IPR000595">
    <property type="entry name" value="cNMP-bd_dom"/>
</dbReference>
<dbReference type="InterPro" id="IPR018490">
    <property type="entry name" value="cNMP-bd_dom_sf"/>
</dbReference>
<evidence type="ECO:0000256" key="4">
    <source>
        <dbReference type="ARBA" id="ARBA00022982"/>
    </source>
</evidence>
<protein>
    <submittedName>
        <fullName evidence="9">Cyclic nucleotide-binding domain-containing protein</fullName>
    </submittedName>
</protein>
<dbReference type="PROSITE" id="PS00198">
    <property type="entry name" value="4FE4S_FER_1"/>
    <property type="match status" value="1"/>
</dbReference>
<evidence type="ECO:0000256" key="2">
    <source>
        <dbReference type="ARBA" id="ARBA00022485"/>
    </source>
</evidence>
<dbReference type="PANTHER" id="PTHR42859:SF10">
    <property type="entry name" value="DIMETHYLSULFOXIDE REDUCTASE CHAIN B"/>
    <property type="match status" value="1"/>
</dbReference>
<evidence type="ECO:0000313" key="9">
    <source>
        <dbReference type="EMBL" id="MEX1663892.1"/>
    </source>
</evidence>
<gene>
    <name evidence="9" type="ORF">AB4875_00260</name>
</gene>
<accession>A0ABV3TQQ4</accession>
<name>A0ABV3TQQ4_9GAMM</name>
<dbReference type="SUPFAM" id="SSF51206">
    <property type="entry name" value="cAMP-binding domain-like"/>
    <property type="match status" value="2"/>
</dbReference>
<reference evidence="9 10" key="1">
    <citation type="journal article" date="2011" name="Int. J. Syst. Evol. Microbiol.">
        <title>Zhongshania antarctica gen. nov., sp. nov. and Zhongshania guokunii sp. nov., gammaproteobacteria respectively isolated from coastal attached (fast) ice and surface seawater of the Antarctic.</title>
        <authorList>
            <person name="Li H.J."/>
            <person name="Zhang X.Y."/>
            <person name="Chen C.X."/>
            <person name="Zhang Y.J."/>
            <person name="Gao Z.M."/>
            <person name="Yu Y."/>
            <person name="Chen X.L."/>
            <person name="Chen B."/>
            <person name="Zhang Y.Z."/>
        </authorList>
    </citation>
    <scope>NUCLEOTIDE SEQUENCE [LARGE SCALE GENOMIC DNA]</scope>
    <source>
        <strain evidence="9 10">R06B22</strain>
    </source>
</reference>
<dbReference type="Gene3D" id="2.60.120.10">
    <property type="entry name" value="Jelly Rolls"/>
    <property type="match status" value="2"/>
</dbReference>
<dbReference type="PROSITE" id="PS50042">
    <property type="entry name" value="CNMP_BINDING_3"/>
    <property type="match status" value="2"/>
</dbReference>
<dbReference type="RefSeq" id="WP_368374021.1">
    <property type="nucleotide sequence ID" value="NZ_JBFRYB010000001.1"/>
</dbReference>
<keyword evidence="1" id="KW-0813">Transport</keyword>
<feature type="domain" description="4Fe-4S ferredoxin-type" evidence="8">
    <location>
        <begin position="765"/>
        <end position="793"/>
    </location>
</feature>
<dbReference type="Pfam" id="PF00027">
    <property type="entry name" value="cNMP_binding"/>
    <property type="match status" value="2"/>
</dbReference>
<feature type="domain" description="4Fe-4S ferredoxin-type" evidence="8">
    <location>
        <begin position="696"/>
        <end position="727"/>
    </location>
</feature>
<dbReference type="CDD" id="cd00038">
    <property type="entry name" value="CAP_ED"/>
    <property type="match status" value="2"/>
</dbReference>
<dbReference type="Pfam" id="PF13247">
    <property type="entry name" value="Fer4_11"/>
    <property type="match status" value="1"/>
</dbReference>
<feature type="domain" description="Cyclic nucleotide-binding" evidence="7">
    <location>
        <begin position="429"/>
        <end position="541"/>
    </location>
</feature>
<dbReference type="EMBL" id="JBFRYB010000001">
    <property type="protein sequence ID" value="MEX1663892.1"/>
    <property type="molecule type" value="Genomic_DNA"/>
</dbReference>